<feature type="region of interest" description="Disordered" evidence="1">
    <location>
        <begin position="180"/>
        <end position="199"/>
    </location>
</feature>
<evidence type="ECO:0000313" key="2">
    <source>
        <dbReference type="EMBL" id="KAJ1528743.1"/>
    </source>
</evidence>
<accession>A0AAV7XUH9</accession>
<reference evidence="2" key="1">
    <citation type="submission" date="2022-12" db="EMBL/GenBank/DDBJ databases">
        <title>Chromosome-level genome assembly of the bean flower thrips Megalurothrips usitatus.</title>
        <authorList>
            <person name="Ma L."/>
            <person name="Liu Q."/>
            <person name="Li H."/>
            <person name="Cai W."/>
        </authorList>
    </citation>
    <scope>NUCLEOTIDE SEQUENCE</scope>
    <source>
        <strain evidence="2">Cailab_2022a</strain>
    </source>
</reference>
<feature type="region of interest" description="Disordered" evidence="1">
    <location>
        <begin position="576"/>
        <end position="602"/>
    </location>
</feature>
<name>A0AAV7XUH9_9NEOP</name>
<feature type="compositionally biased region" description="Low complexity" evidence="1">
    <location>
        <begin position="305"/>
        <end position="314"/>
    </location>
</feature>
<feature type="region of interest" description="Disordered" evidence="1">
    <location>
        <begin position="523"/>
        <end position="560"/>
    </location>
</feature>
<feature type="compositionally biased region" description="Low complexity" evidence="1">
    <location>
        <begin position="251"/>
        <end position="263"/>
    </location>
</feature>
<feature type="compositionally biased region" description="Basic and acidic residues" evidence="1">
    <location>
        <begin position="315"/>
        <end position="343"/>
    </location>
</feature>
<comment type="caution">
    <text evidence="2">The sequence shown here is derived from an EMBL/GenBank/DDBJ whole genome shotgun (WGS) entry which is preliminary data.</text>
</comment>
<feature type="region of interest" description="Disordered" evidence="1">
    <location>
        <begin position="248"/>
        <end position="288"/>
    </location>
</feature>
<feature type="region of interest" description="Disordered" evidence="1">
    <location>
        <begin position="371"/>
        <end position="484"/>
    </location>
</feature>
<dbReference type="AlphaFoldDB" id="A0AAV7XUH9"/>
<dbReference type="EMBL" id="JAPTSV010000004">
    <property type="protein sequence ID" value="KAJ1528743.1"/>
    <property type="molecule type" value="Genomic_DNA"/>
</dbReference>
<feature type="region of interest" description="Disordered" evidence="1">
    <location>
        <begin position="303"/>
        <end position="356"/>
    </location>
</feature>
<evidence type="ECO:0000256" key="1">
    <source>
        <dbReference type="SAM" id="MobiDB-lite"/>
    </source>
</evidence>
<sequence length="609" mass="63637">MGPDAVLYPGAYLDPLQLLANHPAYKPRPRPDVPLAPTAPIFSFSTSPAAPTHPLPSPGEFLLPPSPRFPFKAPAPDVSLKAAVNPIAEILRSLEPSTALFAPLAGAGSPSGPGQSHGQRFTTGMDSADLYPTKLEGLKASSAPTPADAWSSLLVRSRPRQTTAPDTACGLTGSTATSPFLGAADPIQPDAQPAAPAAAPDLKLAASSWSREPLRSPSYTLTSLLRQHGRGTLPKRSPPVVDFTAGFGLSAGTTPDPAAATPAQSQPIQDDAGLDLNPTKTSPPDVDLSARFASSFLRQAYQSCAEAEAATQTEAEAHSKAPAARDADVPRPSEDQSLREAMQHKTAAPADDQEPWRQVLGLVHGLAEDMKRMASDHCEPAAAPAAEEGRRRGPPEAAAVDVADPWDDPSELRRPGTPGTDSASSGGSVYEDPLADTPRAPRMLLRRDVELYSNEHFHPESADDDRDSCSSEDSPAMHAASGHSQQSVVIAGLAEIDGLLSSLDSASELPLLPLLPLDLGPVRGADDGGEADCRPPGPAATAGAPTERDRGQRGGRPASVRVPALDCRQRRCSGVRVQRVERHRGHRGPAPGPTPVRVDGPGGQRCLCC</sequence>
<keyword evidence="3" id="KW-1185">Reference proteome</keyword>
<feature type="compositionally biased region" description="Basic and acidic residues" evidence="1">
    <location>
        <begin position="445"/>
        <end position="461"/>
    </location>
</feature>
<organism evidence="2 3">
    <name type="scientific">Megalurothrips usitatus</name>
    <name type="common">bean blossom thrips</name>
    <dbReference type="NCBI Taxonomy" id="439358"/>
    <lineage>
        <taxon>Eukaryota</taxon>
        <taxon>Metazoa</taxon>
        <taxon>Ecdysozoa</taxon>
        <taxon>Arthropoda</taxon>
        <taxon>Hexapoda</taxon>
        <taxon>Insecta</taxon>
        <taxon>Pterygota</taxon>
        <taxon>Neoptera</taxon>
        <taxon>Paraneoptera</taxon>
        <taxon>Thysanoptera</taxon>
        <taxon>Terebrantia</taxon>
        <taxon>Thripoidea</taxon>
        <taxon>Thripidae</taxon>
        <taxon>Megalurothrips</taxon>
    </lineage>
</organism>
<gene>
    <name evidence="2" type="ORF">ONE63_007133</name>
</gene>
<proteinExistence type="predicted"/>
<evidence type="ECO:0000313" key="3">
    <source>
        <dbReference type="Proteomes" id="UP001075354"/>
    </source>
</evidence>
<dbReference type="Proteomes" id="UP001075354">
    <property type="component" value="Chromosome 4"/>
</dbReference>
<protein>
    <submittedName>
        <fullName evidence="2">Uncharacterized protein</fullName>
    </submittedName>
</protein>
<feature type="compositionally biased region" description="Low complexity" evidence="1">
    <location>
        <begin position="183"/>
        <end position="199"/>
    </location>
</feature>